<accession>B9SE44</accession>
<organism evidence="2 3">
    <name type="scientific">Ricinus communis</name>
    <name type="common">Castor bean</name>
    <dbReference type="NCBI Taxonomy" id="3988"/>
    <lineage>
        <taxon>Eukaryota</taxon>
        <taxon>Viridiplantae</taxon>
        <taxon>Streptophyta</taxon>
        <taxon>Embryophyta</taxon>
        <taxon>Tracheophyta</taxon>
        <taxon>Spermatophyta</taxon>
        <taxon>Magnoliopsida</taxon>
        <taxon>eudicotyledons</taxon>
        <taxon>Gunneridae</taxon>
        <taxon>Pentapetalae</taxon>
        <taxon>rosids</taxon>
        <taxon>fabids</taxon>
        <taxon>Malpighiales</taxon>
        <taxon>Euphorbiaceae</taxon>
        <taxon>Acalyphoideae</taxon>
        <taxon>Acalypheae</taxon>
        <taxon>Ricinus</taxon>
    </lineage>
</organism>
<keyword evidence="1" id="KW-0472">Membrane</keyword>
<evidence type="ECO:0000313" key="3">
    <source>
        <dbReference type="Proteomes" id="UP000008311"/>
    </source>
</evidence>
<evidence type="ECO:0000313" key="2">
    <source>
        <dbReference type="EMBL" id="EEF38123.1"/>
    </source>
</evidence>
<gene>
    <name evidence="2" type="ORF">RCOM_1522600</name>
</gene>
<dbReference type="Proteomes" id="UP000008311">
    <property type="component" value="Unassembled WGS sequence"/>
</dbReference>
<protein>
    <submittedName>
        <fullName evidence="2">Uncharacterized protein</fullName>
    </submittedName>
</protein>
<dbReference type="EMBL" id="EQ973934">
    <property type="protein sequence ID" value="EEF38123.1"/>
    <property type="molecule type" value="Genomic_DNA"/>
</dbReference>
<evidence type="ECO:0000256" key="1">
    <source>
        <dbReference type="SAM" id="Phobius"/>
    </source>
</evidence>
<proteinExistence type="predicted"/>
<keyword evidence="3" id="KW-1185">Reference proteome</keyword>
<name>B9SE44_RICCO</name>
<sequence length="158" mass="17966">MGRLLVFLCFDDPWFYLSSDCQYFLCGEVRLLCSSASFGVRRQADVGVGDWKLLEAGGWANDGRRACSTDLICFWLECVNVLNLALLVYGFQVWEFFGDWVQLEARVGVCCSPMYMWFLGKKMDVSEDMRMVQGPICIFLVFVGQSAKFAIWALSPCL</sequence>
<feature type="transmembrane region" description="Helical" evidence="1">
    <location>
        <begin position="71"/>
        <end position="91"/>
    </location>
</feature>
<keyword evidence="1" id="KW-1133">Transmembrane helix</keyword>
<dbReference type="AlphaFoldDB" id="B9SE44"/>
<keyword evidence="1" id="KW-0812">Transmembrane</keyword>
<dbReference type="InParanoid" id="B9SE44"/>
<reference evidence="3" key="1">
    <citation type="journal article" date="2010" name="Nat. Biotechnol.">
        <title>Draft genome sequence of the oilseed species Ricinus communis.</title>
        <authorList>
            <person name="Chan A.P."/>
            <person name="Crabtree J."/>
            <person name="Zhao Q."/>
            <person name="Lorenzi H."/>
            <person name="Orvis J."/>
            <person name="Puiu D."/>
            <person name="Melake-Berhan A."/>
            <person name="Jones K.M."/>
            <person name="Redman J."/>
            <person name="Chen G."/>
            <person name="Cahoon E.B."/>
            <person name="Gedil M."/>
            <person name="Stanke M."/>
            <person name="Haas B.J."/>
            <person name="Wortman J.R."/>
            <person name="Fraser-Liggett C.M."/>
            <person name="Ravel J."/>
            <person name="Rabinowicz P.D."/>
        </authorList>
    </citation>
    <scope>NUCLEOTIDE SEQUENCE [LARGE SCALE GENOMIC DNA]</scope>
    <source>
        <strain evidence="3">cv. Hale</strain>
    </source>
</reference>
<feature type="transmembrane region" description="Helical" evidence="1">
    <location>
        <begin position="132"/>
        <end position="154"/>
    </location>
</feature>